<dbReference type="SUPFAM" id="SSF63829">
    <property type="entry name" value="Calcium-dependent phosphotriesterase"/>
    <property type="match status" value="2"/>
</dbReference>
<sequence>MASPSRLGRERTLPHPCSSSGWVAVFLAGLVSLLLVRPAQAAPGDLDVSFAGFGTSGEVALPDPTWDMVRQPDGKLLVLSSEITVDTDIVLRRYLPDGTLDATFGSGSGRIVFSLGVSVIGKGLAIQPDGKIVVAGQTHGPPDDDYLVVRFTASGALDQSFGGGYRITDIAGDFPDVAFAVSIAADGNIIVAGSTILPLYPTMSIACYSPAGSLLWKNWGYGATYGWESSQTSNVIAQSDGKILLVGSASIDGNHQFAVFRLNPDGSRDETYSGGGHVTTSFGSDDLARGAKLQPDGKLLVVGDDGSNARIARYNSDGSLDGSFDGDGKRSLILNGGGSMRDILTQPDGRIVILGHSGPTDAHDLHLFRMSSTGALDFSWGGDGDRTIDLGGDEQATSLTLEPDGRLTAAASLLASSASTGALVRFWPDGSLDTGGLQTVGFDDPGRGPGSNAASSACVFQPDGKLVLVGTIQDAGYVSGDFGVTRLLPDGEPDVSFGLYGRATFPFDQPDYATSVALQTDGKIVVAGFTQGSTNNDFMLVRFNSDGSVDGSFGFLGIVVLDFLGGHDYGNAVAIAPDGKIVVAGTVFNGARYVYGVARLNTNGSRDLTFDVDGKQLLEFSVGPSHWATSVLVQPDLKIIEGGHVGANFALARFNANGSVDTSFGASGKETVDFGGNDYLNALALASNGWIYGAGSSDANGNNQFALLQLQANGIPPGRCTSECGHWSNGKAFVSFSSDAAAFAIDVRDDGKVVAAGIAGSLMAWGQRTATRNIETPLTAT</sequence>
<gene>
    <name evidence="1" type="ORF">KC729_17760</name>
</gene>
<organism evidence="1 2">
    <name type="scientific">Eiseniibacteriota bacterium</name>
    <dbReference type="NCBI Taxonomy" id="2212470"/>
    <lineage>
        <taxon>Bacteria</taxon>
        <taxon>Candidatus Eiseniibacteriota</taxon>
    </lineage>
</organism>
<dbReference type="Gene3D" id="2.80.10.50">
    <property type="match status" value="5"/>
</dbReference>
<dbReference type="InterPro" id="IPR013431">
    <property type="entry name" value="Delta_60_rpt"/>
</dbReference>
<protein>
    <recommendedName>
        <fullName evidence="3">Delta-60 repeat domain-containing protein</fullName>
    </recommendedName>
</protein>
<dbReference type="NCBIfam" id="TIGR02608">
    <property type="entry name" value="delta_60_rpt"/>
    <property type="match status" value="11"/>
</dbReference>
<accession>A0A956RQQ6</accession>
<proteinExistence type="predicted"/>
<dbReference type="PANTHER" id="PTHR42754:SF1">
    <property type="entry name" value="LIPOPROTEIN"/>
    <property type="match status" value="1"/>
</dbReference>
<name>A0A956RQQ6_UNCEI</name>
<evidence type="ECO:0008006" key="3">
    <source>
        <dbReference type="Google" id="ProtNLM"/>
    </source>
</evidence>
<evidence type="ECO:0000313" key="1">
    <source>
        <dbReference type="EMBL" id="MCA9729538.1"/>
    </source>
</evidence>
<evidence type="ECO:0000313" key="2">
    <source>
        <dbReference type="Proteomes" id="UP000697710"/>
    </source>
</evidence>
<reference evidence="1" key="1">
    <citation type="submission" date="2020-04" db="EMBL/GenBank/DDBJ databases">
        <authorList>
            <person name="Zhang T."/>
        </authorList>
    </citation>
    <scope>NUCLEOTIDE SEQUENCE</scope>
    <source>
        <strain evidence="1">HKST-UBA01</strain>
    </source>
</reference>
<dbReference type="PANTHER" id="PTHR42754">
    <property type="entry name" value="ENDOGLUCANASE"/>
    <property type="match status" value="1"/>
</dbReference>
<dbReference type="AlphaFoldDB" id="A0A956RQQ6"/>
<comment type="caution">
    <text evidence="1">The sequence shown here is derived from an EMBL/GenBank/DDBJ whole genome shotgun (WGS) entry which is preliminary data.</text>
</comment>
<reference evidence="1" key="2">
    <citation type="journal article" date="2021" name="Microbiome">
        <title>Successional dynamics and alternative stable states in a saline activated sludge microbial community over 9 years.</title>
        <authorList>
            <person name="Wang Y."/>
            <person name="Ye J."/>
            <person name="Ju F."/>
            <person name="Liu L."/>
            <person name="Boyd J.A."/>
            <person name="Deng Y."/>
            <person name="Parks D.H."/>
            <person name="Jiang X."/>
            <person name="Yin X."/>
            <person name="Woodcroft B.J."/>
            <person name="Tyson G.W."/>
            <person name="Hugenholtz P."/>
            <person name="Polz M.F."/>
            <person name="Zhang T."/>
        </authorList>
    </citation>
    <scope>NUCLEOTIDE SEQUENCE</scope>
    <source>
        <strain evidence="1">HKST-UBA01</strain>
    </source>
</reference>
<dbReference type="EMBL" id="JAGQHR010000737">
    <property type="protein sequence ID" value="MCA9729538.1"/>
    <property type="molecule type" value="Genomic_DNA"/>
</dbReference>
<dbReference type="Proteomes" id="UP000697710">
    <property type="component" value="Unassembled WGS sequence"/>
</dbReference>
<feature type="non-terminal residue" evidence="1">
    <location>
        <position position="781"/>
    </location>
</feature>
<dbReference type="SUPFAM" id="SSF75011">
    <property type="entry name" value="3-carboxy-cis,cis-mucoante lactonizing enzyme"/>
    <property type="match status" value="1"/>
</dbReference>
<dbReference type="Pfam" id="PF17164">
    <property type="entry name" value="DUF5122"/>
    <property type="match status" value="10"/>
</dbReference>